<dbReference type="EMBL" id="CAKKMG010000002">
    <property type="protein sequence ID" value="CAH0133961.1"/>
    <property type="molecule type" value="Genomic_DNA"/>
</dbReference>
<evidence type="ECO:0000313" key="3">
    <source>
        <dbReference type="Proteomes" id="UP000789326"/>
    </source>
</evidence>
<evidence type="ECO:0000313" key="2">
    <source>
        <dbReference type="EMBL" id="CAH0133961.1"/>
    </source>
</evidence>
<organism evidence="2 3">
    <name type="scientific">Peribacillus simplex</name>
    <dbReference type="NCBI Taxonomy" id="1478"/>
    <lineage>
        <taxon>Bacteria</taxon>
        <taxon>Bacillati</taxon>
        <taxon>Bacillota</taxon>
        <taxon>Bacilli</taxon>
        <taxon>Bacillales</taxon>
        <taxon>Bacillaceae</taxon>
        <taxon>Peribacillus</taxon>
    </lineage>
</organism>
<accession>A0A9W4KRU2</accession>
<dbReference type="Proteomes" id="UP000789326">
    <property type="component" value="Unassembled WGS sequence"/>
</dbReference>
<evidence type="ECO:0000256" key="1">
    <source>
        <dbReference type="SAM" id="Phobius"/>
    </source>
</evidence>
<proteinExistence type="predicted"/>
<keyword evidence="1" id="KW-0812">Transmembrane</keyword>
<dbReference type="RefSeq" id="WP_309519425.1">
    <property type="nucleotide sequence ID" value="NZ_JAVIVP010000003.1"/>
</dbReference>
<feature type="transmembrane region" description="Helical" evidence="1">
    <location>
        <begin position="48"/>
        <end position="67"/>
    </location>
</feature>
<keyword evidence="1" id="KW-1133">Transmembrane helix</keyword>
<sequence>MLLALGVFCIIIALLMLLLINLFSQAFPSNVLVGDEEVLRNFFTMDNLIYPIATIIIGLIFLIYHFTRRKN</sequence>
<reference evidence="2" key="1">
    <citation type="submission" date="2021-11" db="EMBL/GenBank/DDBJ databases">
        <authorList>
            <person name="Bulgarelli D."/>
        </authorList>
    </citation>
    <scope>NUCLEOTIDE SEQUENCE</scope>
    <source>
        <strain evidence="2">Bi133</strain>
    </source>
</reference>
<dbReference type="AlphaFoldDB" id="A0A9W4KRU2"/>
<protein>
    <submittedName>
        <fullName evidence="2">Uncharacterized protein</fullName>
    </submittedName>
</protein>
<comment type="caution">
    <text evidence="2">The sequence shown here is derived from an EMBL/GenBank/DDBJ whole genome shotgun (WGS) entry which is preliminary data.</text>
</comment>
<name>A0A9W4KRU2_9BACI</name>
<keyword evidence="1" id="KW-0472">Membrane</keyword>
<gene>
    <name evidence="2" type="ORF">SRABI133_00304</name>
</gene>